<keyword evidence="3" id="KW-1185">Reference proteome</keyword>
<evidence type="ECO:0000313" key="2">
    <source>
        <dbReference type="EMBL" id="GAA5507523.1"/>
    </source>
</evidence>
<proteinExistence type="predicted"/>
<feature type="region of interest" description="Disordered" evidence="1">
    <location>
        <begin position="84"/>
        <end position="104"/>
    </location>
</feature>
<dbReference type="EMBL" id="BAABRO010000005">
    <property type="protein sequence ID" value="GAA5507523.1"/>
    <property type="molecule type" value="Genomic_DNA"/>
</dbReference>
<evidence type="ECO:0000256" key="1">
    <source>
        <dbReference type="SAM" id="MobiDB-lite"/>
    </source>
</evidence>
<protein>
    <submittedName>
        <fullName evidence="2">Uncharacterized protein</fullName>
    </submittedName>
</protein>
<feature type="region of interest" description="Disordered" evidence="1">
    <location>
        <begin position="22"/>
        <end position="50"/>
    </location>
</feature>
<accession>A0ABP9VQS0</accession>
<organism evidence="2 3">
    <name type="scientific">Novipirellula caenicola</name>
    <dbReference type="NCBI Taxonomy" id="1536901"/>
    <lineage>
        <taxon>Bacteria</taxon>
        <taxon>Pseudomonadati</taxon>
        <taxon>Planctomycetota</taxon>
        <taxon>Planctomycetia</taxon>
        <taxon>Pirellulales</taxon>
        <taxon>Pirellulaceae</taxon>
        <taxon>Novipirellula</taxon>
    </lineage>
</organism>
<feature type="compositionally biased region" description="Basic and acidic residues" evidence="1">
    <location>
        <begin position="95"/>
        <end position="104"/>
    </location>
</feature>
<sequence length="104" mass="11620">MFEPKCNAASFITNVSHLAGEERLKDERLENGGSDERGGSGHGYPPSSYLPVPHFPVNSSACQRPNGIRGTRYALRLPLAKRRRGTQHFSAPDVTTERWVRQKD</sequence>
<name>A0ABP9VQS0_9BACT</name>
<reference evidence="2 3" key="1">
    <citation type="submission" date="2024-02" db="EMBL/GenBank/DDBJ databases">
        <title>Rhodopirellula caenicola NBRC 110016.</title>
        <authorList>
            <person name="Ichikawa N."/>
            <person name="Katano-Makiyama Y."/>
            <person name="Hidaka K."/>
        </authorList>
    </citation>
    <scope>NUCLEOTIDE SEQUENCE [LARGE SCALE GENOMIC DNA]</scope>
    <source>
        <strain evidence="2 3">NBRC 110016</strain>
    </source>
</reference>
<dbReference type="Proteomes" id="UP001416858">
    <property type="component" value="Unassembled WGS sequence"/>
</dbReference>
<feature type="compositionally biased region" description="Basic and acidic residues" evidence="1">
    <location>
        <begin position="22"/>
        <end position="39"/>
    </location>
</feature>
<evidence type="ECO:0000313" key="3">
    <source>
        <dbReference type="Proteomes" id="UP001416858"/>
    </source>
</evidence>
<comment type="caution">
    <text evidence="2">The sequence shown here is derived from an EMBL/GenBank/DDBJ whole genome shotgun (WGS) entry which is preliminary data.</text>
</comment>
<gene>
    <name evidence="2" type="ORF">Rcae01_02979</name>
</gene>